<keyword evidence="1" id="KW-1133">Transmembrane helix</keyword>
<sequence length="132" mass="15138">MSYRCANCSNVFAESEAKCDNWMDDKRNLICPYCNVALMSVARPPVPWTKRLKQINYQHLIWVAVFFGGLVMIDRRAGLPYMFPVVASFMALLAVLFYGWFQSPGPDPTETVDIVLEKSSANNVFEFKSRRQ</sequence>
<keyword evidence="1" id="KW-0472">Membrane</keyword>
<organism evidence="2 3">
    <name type="scientific">Halioxenophilus aromaticivorans</name>
    <dbReference type="NCBI Taxonomy" id="1306992"/>
    <lineage>
        <taxon>Bacteria</taxon>
        <taxon>Pseudomonadati</taxon>
        <taxon>Pseudomonadota</taxon>
        <taxon>Gammaproteobacteria</taxon>
        <taxon>Alteromonadales</taxon>
        <taxon>Alteromonadaceae</taxon>
        <taxon>Halioxenophilus</taxon>
    </lineage>
</organism>
<keyword evidence="1" id="KW-0812">Transmembrane</keyword>
<keyword evidence="3" id="KW-1185">Reference proteome</keyword>
<gene>
    <name evidence="2" type="ORF">GCM10025791_08330</name>
</gene>
<dbReference type="RefSeq" id="WP_345417507.1">
    <property type="nucleotide sequence ID" value="NZ_AP031496.1"/>
</dbReference>
<name>A0AAV3TZA7_9ALTE</name>
<accession>A0AAV3TZA7</accession>
<dbReference type="Proteomes" id="UP001409585">
    <property type="component" value="Unassembled WGS sequence"/>
</dbReference>
<evidence type="ECO:0000313" key="3">
    <source>
        <dbReference type="Proteomes" id="UP001409585"/>
    </source>
</evidence>
<dbReference type="EMBL" id="BAABLX010000007">
    <property type="protein sequence ID" value="GAA4933914.1"/>
    <property type="molecule type" value="Genomic_DNA"/>
</dbReference>
<proteinExistence type="predicted"/>
<protein>
    <submittedName>
        <fullName evidence="2">Uncharacterized protein</fullName>
    </submittedName>
</protein>
<dbReference type="AlphaFoldDB" id="A0AAV3TZA7"/>
<reference evidence="3" key="1">
    <citation type="journal article" date="2019" name="Int. J. Syst. Evol. Microbiol.">
        <title>The Global Catalogue of Microorganisms (GCM) 10K type strain sequencing project: providing services to taxonomists for standard genome sequencing and annotation.</title>
        <authorList>
            <consortium name="The Broad Institute Genomics Platform"/>
            <consortium name="The Broad Institute Genome Sequencing Center for Infectious Disease"/>
            <person name="Wu L."/>
            <person name="Ma J."/>
        </authorList>
    </citation>
    <scope>NUCLEOTIDE SEQUENCE [LARGE SCALE GENOMIC DNA]</scope>
    <source>
        <strain evidence="3">JCM 19134</strain>
    </source>
</reference>
<evidence type="ECO:0000256" key="1">
    <source>
        <dbReference type="SAM" id="Phobius"/>
    </source>
</evidence>
<evidence type="ECO:0000313" key="2">
    <source>
        <dbReference type="EMBL" id="GAA4933914.1"/>
    </source>
</evidence>
<comment type="caution">
    <text evidence="2">The sequence shown here is derived from an EMBL/GenBank/DDBJ whole genome shotgun (WGS) entry which is preliminary data.</text>
</comment>
<feature type="transmembrane region" description="Helical" evidence="1">
    <location>
        <begin position="80"/>
        <end position="101"/>
    </location>
</feature>